<dbReference type="GO" id="GO:0009055">
    <property type="term" value="F:electron transfer activity"/>
    <property type="evidence" value="ECO:0007669"/>
    <property type="project" value="TreeGrafter"/>
</dbReference>
<evidence type="ECO:0000259" key="2">
    <source>
        <dbReference type="Pfam" id="PF02525"/>
    </source>
</evidence>
<organism evidence="3 4">
    <name type="scientific">Aliarcobacter vitoriensis</name>
    <dbReference type="NCBI Taxonomy" id="2011099"/>
    <lineage>
        <taxon>Bacteria</taxon>
        <taxon>Pseudomonadati</taxon>
        <taxon>Campylobacterota</taxon>
        <taxon>Epsilonproteobacteria</taxon>
        <taxon>Campylobacterales</taxon>
        <taxon>Arcobacteraceae</taxon>
        <taxon>Aliarcobacter</taxon>
    </lineage>
</organism>
<evidence type="ECO:0000313" key="3">
    <source>
        <dbReference type="EMBL" id="RBQ28616.1"/>
    </source>
</evidence>
<dbReference type="OrthoDB" id="9798454at2"/>
<dbReference type="Pfam" id="PF02525">
    <property type="entry name" value="Flavodoxin_2"/>
    <property type="match status" value="1"/>
</dbReference>
<dbReference type="GO" id="GO:0010181">
    <property type="term" value="F:FMN binding"/>
    <property type="evidence" value="ECO:0007669"/>
    <property type="project" value="TreeGrafter"/>
</dbReference>
<keyword evidence="1" id="KW-0560">Oxidoreductase</keyword>
<feature type="domain" description="Flavodoxin-like fold" evidence="2">
    <location>
        <begin position="2"/>
        <end position="169"/>
    </location>
</feature>
<sequence>MKKILINLVHPNFEKSLVNKRLINAISSFENVTINNLYDKYKEFKIDAKEEQKLLLDNDVIVFQFPMYWFSSPSILKEWFDIVLENNFAYGGQYKLQNKPFAVAVSCGGYEEAFCETGKDKKTVEEFLSPLYGTANYIKMDYKKPFITYGTEFELSEDTLNKFEQDYIKYIKELSK</sequence>
<dbReference type="PANTHER" id="PTHR47307">
    <property type="entry name" value="GLUTATHIONE-REGULATED POTASSIUM-EFFLUX SYSTEM ANCILLARY PROTEIN KEFG"/>
    <property type="match status" value="1"/>
</dbReference>
<dbReference type="Proteomes" id="UP000252669">
    <property type="component" value="Unassembled WGS sequence"/>
</dbReference>
<dbReference type="GO" id="GO:0003955">
    <property type="term" value="F:NAD(P)H dehydrogenase (quinone) activity"/>
    <property type="evidence" value="ECO:0007669"/>
    <property type="project" value="TreeGrafter"/>
</dbReference>
<evidence type="ECO:0000313" key="4">
    <source>
        <dbReference type="Proteomes" id="UP000252669"/>
    </source>
</evidence>
<evidence type="ECO:0000256" key="1">
    <source>
        <dbReference type="ARBA" id="ARBA00023002"/>
    </source>
</evidence>
<dbReference type="SUPFAM" id="SSF52218">
    <property type="entry name" value="Flavoproteins"/>
    <property type="match status" value="1"/>
</dbReference>
<keyword evidence="4" id="KW-1185">Reference proteome</keyword>
<accession>A0A366MQR1</accession>
<gene>
    <name evidence="3" type="ORF">CRU91_07950</name>
</gene>
<dbReference type="Gene3D" id="3.40.50.360">
    <property type="match status" value="1"/>
</dbReference>
<comment type="caution">
    <text evidence="3">The sequence shown here is derived from an EMBL/GenBank/DDBJ whole genome shotgun (WGS) entry which is preliminary data.</text>
</comment>
<dbReference type="EMBL" id="PDKB01000013">
    <property type="protein sequence ID" value="RBQ28616.1"/>
    <property type="molecule type" value="Genomic_DNA"/>
</dbReference>
<dbReference type="AlphaFoldDB" id="A0A366MQR1"/>
<name>A0A366MQR1_9BACT</name>
<dbReference type="InterPro" id="IPR046980">
    <property type="entry name" value="KefG/KefF"/>
</dbReference>
<dbReference type="RefSeq" id="WP_113894696.1">
    <property type="nucleotide sequence ID" value="NZ_JANJGA010000013.1"/>
</dbReference>
<protein>
    <submittedName>
        <fullName evidence="3">General stress protein</fullName>
    </submittedName>
</protein>
<reference evidence="3 4" key="1">
    <citation type="submission" date="2017-10" db="EMBL/GenBank/DDBJ databases">
        <title>Genomics of the genus Arcobacter.</title>
        <authorList>
            <person name="Perez-Cataluna A."/>
            <person name="Figueras M.J."/>
        </authorList>
    </citation>
    <scope>NUCLEOTIDE SEQUENCE [LARGE SCALE GENOMIC DNA]</scope>
    <source>
        <strain evidence="3 4">CECT 9230</strain>
    </source>
</reference>
<proteinExistence type="predicted"/>
<dbReference type="InterPro" id="IPR003680">
    <property type="entry name" value="Flavodoxin_fold"/>
</dbReference>
<dbReference type="PANTHER" id="PTHR47307:SF1">
    <property type="entry name" value="GLUTATHIONE-REGULATED POTASSIUM-EFFLUX SYSTEM ANCILLARY PROTEIN KEFG"/>
    <property type="match status" value="1"/>
</dbReference>
<dbReference type="InterPro" id="IPR029039">
    <property type="entry name" value="Flavoprotein-like_sf"/>
</dbReference>